<dbReference type="GO" id="GO:0046872">
    <property type="term" value="F:metal ion binding"/>
    <property type="evidence" value="ECO:0007669"/>
    <property type="project" value="UniProtKB-KW"/>
</dbReference>
<dbReference type="InterPro" id="IPR030963">
    <property type="entry name" value="DHQ_synth_fam"/>
</dbReference>
<evidence type="ECO:0000256" key="4">
    <source>
        <dbReference type="ARBA" id="ARBA00023027"/>
    </source>
</evidence>
<dbReference type="InterPro" id="IPR056179">
    <property type="entry name" value="DHQS_C"/>
</dbReference>
<accession>A0AAU7VQA4</accession>
<sequence length="351" mass="40190">MNKSKCFFGVNSWRDCGFQLQGTKGLIVIDKKVRDLHKHRVDKLLGVFSSVKEVIVDEVEKHKTLKYAELITQKALDFNLNRNDWVIGVGGGATLDLAGFFASIYKRGANLCYLPTTIIAQVDSSYGGKTAVNFQGYKNQLGSFYPANIIGIDTSLLSTLNNREVYNGLGEIIKYIMLEPKTFKDADIDITPLVNDESLDFEKIIPFCYQIKIKYVNDDYYDKEGKRIALNLGHTIGHAIEKQSEYPLGHGQAVAIGLHFSVYVAYSKGKLELDKVKYYYKLLKRIIPNVPYKNLTEYVTINLKQDKKVEREKVLFIYPVELGWEKEWIKNESLVHYWTKFAEVNGNVDYF</sequence>
<evidence type="ECO:0000256" key="2">
    <source>
        <dbReference type="ARBA" id="ARBA00001941"/>
    </source>
</evidence>
<dbReference type="Gene3D" id="3.40.50.1970">
    <property type="match status" value="1"/>
</dbReference>
<dbReference type="GO" id="GO:0009073">
    <property type="term" value="P:aromatic amino acid family biosynthetic process"/>
    <property type="evidence" value="ECO:0007669"/>
    <property type="project" value="InterPro"/>
</dbReference>
<proteinExistence type="predicted"/>
<keyword evidence="6" id="KW-0170">Cobalt</keyword>
<dbReference type="PANTHER" id="PTHR43622:SF1">
    <property type="entry name" value="3-DEHYDROQUINATE SYNTHASE"/>
    <property type="match status" value="1"/>
</dbReference>
<dbReference type="PANTHER" id="PTHR43622">
    <property type="entry name" value="3-DEHYDROQUINATE SYNTHASE"/>
    <property type="match status" value="1"/>
</dbReference>
<reference evidence="9" key="1">
    <citation type="journal article" date="2013" name="Extremophiles">
        <title>Proteinivorax tanatarense gen. nov., sp. nov., an anaerobic, haloalkaliphilic, proteolytic bacterium isolated from a decaying algal bloom, and proposal of Proteinivoraceae fam. nov.</title>
        <authorList>
            <person name="Kevbrin V."/>
            <person name="Boltyanskaya Y."/>
            <person name="Zhilina T."/>
            <person name="Kolganova T."/>
            <person name="Lavrentjeva E."/>
            <person name="Kuznetsov B."/>
        </authorList>
    </citation>
    <scope>NUCLEOTIDE SEQUENCE</scope>
    <source>
        <strain evidence="9">Z-910T</strain>
    </source>
</reference>
<dbReference type="Pfam" id="PF24621">
    <property type="entry name" value="DHQS_C"/>
    <property type="match status" value="1"/>
</dbReference>
<reference evidence="9" key="2">
    <citation type="submission" date="2024-06" db="EMBL/GenBank/DDBJ databases">
        <authorList>
            <person name="Petrova K.O."/>
            <person name="Toshchakov S.V."/>
            <person name="Boltjanskaja Y.V."/>
            <person name="Kevbrin V."/>
        </authorList>
    </citation>
    <scope>NUCLEOTIDE SEQUENCE</scope>
    <source>
        <strain evidence="9">Z-910T</strain>
    </source>
</reference>
<organism evidence="9">
    <name type="scientific">Proteinivorax tanatarense</name>
    <dbReference type="NCBI Taxonomy" id="1260629"/>
    <lineage>
        <taxon>Bacteria</taxon>
        <taxon>Bacillati</taxon>
        <taxon>Bacillota</taxon>
        <taxon>Clostridia</taxon>
        <taxon>Eubacteriales</taxon>
        <taxon>Proteinivoracaceae</taxon>
        <taxon>Proteinivorax</taxon>
    </lineage>
</organism>
<gene>
    <name evidence="9" type="ORF">PRVXT_001308</name>
</gene>
<dbReference type="CDD" id="cd08195">
    <property type="entry name" value="DHQS"/>
    <property type="match status" value="1"/>
</dbReference>
<feature type="domain" description="3-dehydroquinate synthase C-terminal" evidence="8">
    <location>
        <begin position="168"/>
        <end position="309"/>
    </location>
</feature>
<dbReference type="InterPro" id="IPR030960">
    <property type="entry name" value="DHQS/DOIS_N"/>
</dbReference>
<evidence type="ECO:0000259" key="8">
    <source>
        <dbReference type="Pfam" id="PF24621"/>
    </source>
</evidence>
<dbReference type="Gene3D" id="1.20.1090.10">
    <property type="entry name" value="Dehydroquinate synthase-like - alpha domain"/>
    <property type="match status" value="1"/>
</dbReference>
<name>A0AAU7VQA4_9FIRM</name>
<dbReference type="GO" id="GO:0003856">
    <property type="term" value="F:3-dehydroquinate synthase activity"/>
    <property type="evidence" value="ECO:0007669"/>
    <property type="project" value="TreeGrafter"/>
</dbReference>
<evidence type="ECO:0000256" key="3">
    <source>
        <dbReference type="ARBA" id="ARBA00022723"/>
    </source>
</evidence>
<protein>
    <submittedName>
        <fullName evidence="9">3-dehydroquinate synthase family protein</fullName>
        <ecNumber evidence="9">4.2.3.-</ecNumber>
    </submittedName>
</protein>
<keyword evidence="3" id="KW-0479">Metal-binding</keyword>
<dbReference type="EC" id="4.2.3.-" evidence="9"/>
<dbReference type="Pfam" id="PF01761">
    <property type="entry name" value="DHQ_synthase"/>
    <property type="match status" value="1"/>
</dbReference>
<keyword evidence="5 9" id="KW-0456">Lyase</keyword>
<dbReference type="RefSeq" id="WP_350344866.1">
    <property type="nucleotide sequence ID" value="NZ_CP158367.1"/>
</dbReference>
<dbReference type="PIRSF" id="PIRSF001455">
    <property type="entry name" value="DHQ_synth"/>
    <property type="match status" value="1"/>
</dbReference>
<evidence type="ECO:0000256" key="1">
    <source>
        <dbReference type="ARBA" id="ARBA00001911"/>
    </source>
</evidence>
<dbReference type="AlphaFoldDB" id="A0AAU7VQA4"/>
<keyword evidence="4" id="KW-0520">NAD</keyword>
<evidence type="ECO:0000313" key="9">
    <source>
        <dbReference type="EMBL" id="XBX76132.1"/>
    </source>
</evidence>
<dbReference type="EMBL" id="CP158367">
    <property type="protein sequence ID" value="XBX76132.1"/>
    <property type="molecule type" value="Genomic_DNA"/>
</dbReference>
<dbReference type="InterPro" id="IPR050071">
    <property type="entry name" value="Dehydroquinate_synthase"/>
</dbReference>
<feature type="domain" description="3-dehydroquinate synthase N-terminal" evidence="7">
    <location>
        <begin position="54"/>
        <end position="166"/>
    </location>
</feature>
<evidence type="ECO:0000256" key="6">
    <source>
        <dbReference type="ARBA" id="ARBA00023285"/>
    </source>
</evidence>
<evidence type="ECO:0000259" key="7">
    <source>
        <dbReference type="Pfam" id="PF01761"/>
    </source>
</evidence>
<comment type="cofactor">
    <cofactor evidence="2">
        <name>Co(2+)</name>
        <dbReference type="ChEBI" id="CHEBI:48828"/>
    </cofactor>
</comment>
<comment type="cofactor">
    <cofactor evidence="1">
        <name>NAD(+)</name>
        <dbReference type="ChEBI" id="CHEBI:57540"/>
    </cofactor>
</comment>
<dbReference type="SUPFAM" id="SSF56796">
    <property type="entry name" value="Dehydroquinate synthase-like"/>
    <property type="match status" value="1"/>
</dbReference>
<evidence type="ECO:0000256" key="5">
    <source>
        <dbReference type="ARBA" id="ARBA00023239"/>
    </source>
</evidence>